<dbReference type="Gene3D" id="2.60.40.2370">
    <property type="entry name" value="NigD-like, C-terminal beta sandwich domain"/>
    <property type="match status" value="1"/>
</dbReference>
<name>A0A1G8L5B1_BACOV</name>
<evidence type="ECO:0000259" key="2">
    <source>
        <dbReference type="Pfam" id="PF12667"/>
    </source>
</evidence>
<dbReference type="Proteomes" id="UP000181870">
    <property type="component" value="Unassembled WGS sequence"/>
</dbReference>
<gene>
    <name evidence="4" type="ORF">SAMN05192581_101357</name>
    <name evidence="5" type="ORF">SAMN05192582_105021</name>
</gene>
<dbReference type="Pfam" id="PF12667">
    <property type="entry name" value="NigD_N"/>
    <property type="match status" value="1"/>
</dbReference>
<organism evidence="5 6">
    <name type="scientific">Bacteroides ovatus</name>
    <dbReference type="NCBI Taxonomy" id="28116"/>
    <lineage>
        <taxon>Bacteria</taxon>
        <taxon>Pseudomonadati</taxon>
        <taxon>Bacteroidota</taxon>
        <taxon>Bacteroidia</taxon>
        <taxon>Bacteroidales</taxon>
        <taxon>Bacteroidaceae</taxon>
        <taxon>Bacteroides</taxon>
    </lineage>
</organism>
<evidence type="ECO:0000256" key="1">
    <source>
        <dbReference type="SAM" id="SignalP"/>
    </source>
</evidence>
<evidence type="ECO:0000313" key="7">
    <source>
        <dbReference type="Proteomes" id="UP000183670"/>
    </source>
</evidence>
<dbReference type="InterPro" id="IPR038143">
    <property type="entry name" value="NigD-like_C_dom_sf"/>
</dbReference>
<dbReference type="EMBL" id="FNDO01000050">
    <property type="protein sequence ID" value="SDI50856.1"/>
    <property type="molecule type" value="Genomic_DNA"/>
</dbReference>
<keyword evidence="1" id="KW-0732">Signal</keyword>
<evidence type="ECO:0000313" key="6">
    <source>
        <dbReference type="Proteomes" id="UP000181870"/>
    </source>
</evidence>
<dbReference type="InterPro" id="IPR024299">
    <property type="entry name" value="NigD-like_OB_dom"/>
</dbReference>
<dbReference type="PROSITE" id="PS51257">
    <property type="entry name" value="PROKAR_LIPOPROTEIN"/>
    <property type="match status" value="1"/>
</dbReference>
<feature type="chain" id="PRO_5010470659" evidence="1">
    <location>
        <begin position="22"/>
        <end position="240"/>
    </location>
</feature>
<dbReference type="Proteomes" id="UP000183670">
    <property type="component" value="Unassembled WGS sequence"/>
</dbReference>
<protein>
    <submittedName>
        <fullName evidence="5">NigD-like protein</fullName>
    </submittedName>
</protein>
<dbReference type="RefSeq" id="WP_074557748.1">
    <property type="nucleotide sequence ID" value="NZ_FMYE01000013.1"/>
</dbReference>
<dbReference type="Pfam" id="PF17415">
    <property type="entry name" value="NigD_C"/>
    <property type="match status" value="1"/>
</dbReference>
<dbReference type="EMBL" id="FMYE01000013">
    <property type="protein sequence ID" value="SDB76827.1"/>
    <property type="molecule type" value="Genomic_DNA"/>
</dbReference>
<dbReference type="Gene3D" id="2.40.50.500">
    <property type="entry name" value="NigD-like N-terminal OB domain"/>
    <property type="match status" value="1"/>
</dbReference>
<feature type="domain" description="NigD-like C-terminal" evidence="3">
    <location>
        <begin position="109"/>
        <end position="239"/>
    </location>
</feature>
<reference evidence="6 7" key="1">
    <citation type="submission" date="2016-10" db="EMBL/GenBank/DDBJ databases">
        <authorList>
            <person name="de Groot N.N."/>
        </authorList>
    </citation>
    <scope>NUCLEOTIDE SEQUENCE [LARGE SCALE GENOMIC DNA]</scope>
    <source>
        <strain evidence="4 7">NLAE-zl-C500</strain>
        <strain evidence="5 6">NLAE-zl-C57</strain>
    </source>
</reference>
<proteinExistence type="predicted"/>
<dbReference type="InterPro" id="IPR038179">
    <property type="entry name" value="NigD-like_N_sf"/>
</dbReference>
<dbReference type="InterPro" id="IPR035376">
    <property type="entry name" value="NigD_C"/>
</dbReference>
<accession>A0A1G8L5B1</accession>
<evidence type="ECO:0000313" key="4">
    <source>
        <dbReference type="EMBL" id="SDB76827.1"/>
    </source>
</evidence>
<evidence type="ECO:0000259" key="3">
    <source>
        <dbReference type="Pfam" id="PF17415"/>
    </source>
</evidence>
<evidence type="ECO:0000313" key="5">
    <source>
        <dbReference type="EMBL" id="SDI50856.1"/>
    </source>
</evidence>
<dbReference type="AlphaFoldDB" id="A0A1G8L5B1"/>
<feature type="domain" description="NigD-like N-terminal OB" evidence="2">
    <location>
        <begin position="39"/>
        <end position="102"/>
    </location>
</feature>
<feature type="signal peptide" evidence="1">
    <location>
        <begin position="1"/>
        <end position="21"/>
    </location>
</feature>
<sequence>MKKFKFIAFIFAIMTTMPILQSCLDDDDNSSDLLAISTINMISQDSKEFYFTLDDGKKMYPSNSQGWNNEDWVEGQRAFVIFNELEEPVNGYDLNIQVKGINPILTKDIVTMGEDDNDEEKIGDDKINTTYMWINKDNKYLTIEFQYYGTHSEDKKHFLNLVINDKEETVPTADEGNAEDEYINLEFRHNSEGDDPQRLGEGYVSFKLDKIKERMEGKKGLRIRVNTLYSGVKTYEVKFP</sequence>